<dbReference type="PANTHER" id="PTHR47623">
    <property type="entry name" value="OS09G0287300 PROTEIN"/>
    <property type="match status" value="1"/>
</dbReference>
<reference evidence="1 2" key="1">
    <citation type="submission" date="2017-09" db="EMBL/GenBank/DDBJ databases">
        <authorList>
            <person name="Ehlers B."/>
            <person name="Leendertz F.H."/>
        </authorList>
    </citation>
    <scope>NUCLEOTIDE SEQUENCE [LARGE SCALE GENOMIC DNA]</scope>
    <source>
        <strain evidence="1 2">CGMCC 1.12662</strain>
    </source>
</reference>
<sequence length="165" mass="17983">MMTRRLILMRHAKSSWTDPRQTDHARPLNERGKESAAALGDWLHAQSYLPDQALVSSAERTQQTFAGLALPLTPVLDDGLYHAGSLRMLAALRAATGRTVLMIGHNPGIAEFARDLVGSPPDHGRFRDYPTGATLVADFAVESWAQITPGTAQVVDFIVPRELTA</sequence>
<dbReference type="AlphaFoldDB" id="A0A285IRJ2"/>
<dbReference type="SUPFAM" id="SSF53254">
    <property type="entry name" value="Phosphoglycerate mutase-like"/>
    <property type="match status" value="1"/>
</dbReference>
<gene>
    <name evidence="1" type="ORF">SAMN06297129_1765</name>
</gene>
<name>A0A285IRJ2_9RHOB</name>
<dbReference type="InterPro" id="IPR029033">
    <property type="entry name" value="His_PPase_superfam"/>
</dbReference>
<protein>
    <submittedName>
        <fullName evidence="1">Phosphohistidine phosphatase</fullName>
    </submittedName>
</protein>
<dbReference type="EMBL" id="OBEA01000003">
    <property type="protein sequence ID" value="SNY50327.1"/>
    <property type="molecule type" value="Genomic_DNA"/>
</dbReference>
<accession>A0A285IRJ2</accession>
<dbReference type="PANTHER" id="PTHR47623:SF1">
    <property type="entry name" value="OS09G0287300 PROTEIN"/>
    <property type="match status" value="1"/>
</dbReference>
<dbReference type="Gene3D" id="3.40.50.1240">
    <property type="entry name" value="Phosphoglycerate mutase-like"/>
    <property type="match status" value="1"/>
</dbReference>
<dbReference type="SMART" id="SM00855">
    <property type="entry name" value="PGAM"/>
    <property type="match status" value="1"/>
</dbReference>
<evidence type="ECO:0000313" key="2">
    <source>
        <dbReference type="Proteomes" id="UP000231655"/>
    </source>
</evidence>
<evidence type="ECO:0000313" key="1">
    <source>
        <dbReference type="EMBL" id="SNY50327.1"/>
    </source>
</evidence>
<organism evidence="1 2">
    <name type="scientific">Pseudooceanicola antarcticus</name>
    <dbReference type="NCBI Taxonomy" id="1247613"/>
    <lineage>
        <taxon>Bacteria</taxon>
        <taxon>Pseudomonadati</taxon>
        <taxon>Pseudomonadota</taxon>
        <taxon>Alphaproteobacteria</taxon>
        <taxon>Rhodobacterales</taxon>
        <taxon>Paracoccaceae</taxon>
        <taxon>Pseudooceanicola</taxon>
    </lineage>
</organism>
<proteinExistence type="predicted"/>
<dbReference type="InterPro" id="IPR013078">
    <property type="entry name" value="His_Pase_superF_clade-1"/>
</dbReference>
<dbReference type="CDD" id="cd07067">
    <property type="entry name" value="HP_PGM_like"/>
    <property type="match status" value="1"/>
</dbReference>
<dbReference type="Proteomes" id="UP000231655">
    <property type="component" value="Unassembled WGS sequence"/>
</dbReference>
<dbReference type="Pfam" id="PF00300">
    <property type="entry name" value="His_Phos_1"/>
    <property type="match status" value="1"/>
</dbReference>